<dbReference type="Gene3D" id="1.10.150.280">
    <property type="entry name" value="AF1531-like domain"/>
    <property type="match status" value="1"/>
</dbReference>
<dbReference type="SUPFAM" id="SSF47781">
    <property type="entry name" value="RuvA domain 2-like"/>
    <property type="match status" value="1"/>
</dbReference>
<dbReference type="EMBL" id="CP091511">
    <property type="protein sequence ID" value="UOO90420.1"/>
    <property type="molecule type" value="Genomic_DNA"/>
</dbReference>
<dbReference type="Proteomes" id="UP000832011">
    <property type="component" value="Chromosome"/>
</dbReference>
<sequence>MADKKSMALELVEESIAELESNKGSVATGIQKLSRAAKLIDKTDIVIWCDIVLANRYMTDFKKLFKLLVQSNDCKGKPEYEEINSQFKAQTKHITDNLGIPLTLASNPTINFMTEESSGGLNGIKFIEDKYLLLLKNKEGNDETYYQTNLKKHIEAIRAHALQLLHPLHEQLKFSGTTKNSFEILKTLIDDKILDLEPELAEQLMLAFKSVSSDNKEEWSQALTTCRRLLEGLADRLFPATNEQVNGRVLKQNQYVNRLWAFMDEAIESDSNKELAKTHVDLIGAWIQKINNLANKGVHAEVTQVEAIKMVFHTYLMLADILDYLDVSASVTQTKVSLSAASMDEFEAYLGVSRATVKEIIKMRAQNGGYLSFEQLALVKGIGVKTLQIAKESFIE</sequence>
<gene>
    <name evidence="1" type="ORF">LVJ82_05430</name>
</gene>
<evidence type="ECO:0000313" key="1">
    <source>
        <dbReference type="EMBL" id="UOO90420.1"/>
    </source>
</evidence>
<protein>
    <submittedName>
        <fullName evidence="1">Helix-hairpin-helix domain-containing protein</fullName>
    </submittedName>
</protein>
<reference evidence="1 2" key="1">
    <citation type="journal article" date="2022" name="Res Sq">
        <title>Evolution of multicellular longitudinally dividing oral cavity symbionts (Neisseriaceae).</title>
        <authorList>
            <person name="Nyongesa S."/>
            <person name="Weber P."/>
            <person name="Bernet E."/>
            <person name="Pullido F."/>
            <person name="Nieckarz M."/>
            <person name="Delaby M."/>
            <person name="Nieves C."/>
            <person name="Viehboeck T."/>
            <person name="Krause N."/>
            <person name="Rivera-Millot A."/>
            <person name="Nakamura A."/>
            <person name="Vischer N."/>
            <person name="VanNieuwenhze M."/>
            <person name="Brun Y."/>
            <person name="Cava F."/>
            <person name="Bulgheresi S."/>
            <person name="Veyrier F."/>
        </authorList>
    </citation>
    <scope>NUCLEOTIDE SEQUENCE [LARGE SCALE GENOMIC DNA]</scope>
    <source>
        <strain evidence="1 2">SN4</strain>
    </source>
</reference>
<keyword evidence="2" id="KW-1185">Reference proteome</keyword>
<evidence type="ECO:0000313" key="2">
    <source>
        <dbReference type="Proteomes" id="UP000832011"/>
    </source>
</evidence>
<name>A0ABY4E6A3_9NEIS</name>
<accession>A0ABY4E6A3</accession>
<dbReference type="PANTHER" id="PTHR21180">
    <property type="entry name" value="ENDONUCLEASE/EXONUCLEASE/PHOSPHATASE FAMILY DOMAIN-CONTAINING PROTEIN 1"/>
    <property type="match status" value="1"/>
</dbReference>
<proteinExistence type="predicted"/>
<dbReference type="Pfam" id="PF12836">
    <property type="entry name" value="HHH_3"/>
    <property type="match status" value="1"/>
</dbReference>
<dbReference type="InterPro" id="IPR051675">
    <property type="entry name" value="Endo/Exo/Phosphatase_dom_1"/>
</dbReference>
<dbReference type="InterPro" id="IPR010994">
    <property type="entry name" value="RuvA_2-like"/>
</dbReference>
<dbReference type="PANTHER" id="PTHR21180:SF32">
    <property type="entry name" value="ENDONUCLEASE_EXONUCLEASE_PHOSPHATASE FAMILY DOMAIN-CONTAINING PROTEIN 1"/>
    <property type="match status" value="1"/>
</dbReference>
<dbReference type="RefSeq" id="WP_058355701.1">
    <property type="nucleotide sequence ID" value="NZ_CABKVG010000008.1"/>
</dbReference>
<organism evidence="1 2">
    <name type="scientific">Vitreoscilla massiliensis</name>
    <dbReference type="NCBI Taxonomy" id="1689272"/>
    <lineage>
        <taxon>Bacteria</taxon>
        <taxon>Pseudomonadati</taxon>
        <taxon>Pseudomonadota</taxon>
        <taxon>Betaproteobacteria</taxon>
        <taxon>Neisseriales</taxon>
        <taxon>Neisseriaceae</taxon>
        <taxon>Vitreoscilla</taxon>
    </lineage>
</organism>